<feature type="transmembrane region" description="Helical" evidence="1">
    <location>
        <begin position="13"/>
        <end position="32"/>
    </location>
</feature>
<dbReference type="Proteomes" id="UP000831775">
    <property type="component" value="Chromosome"/>
</dbReference>
<dbReference type="RefSeq" id="WP_244684535.1">
    <property type="nucleotide sequence ID" value="NZ_CP095043.1"/>
</dbReference>
<protein>
    <submittedName>
        <fullName evidence="2">Uncharacterized protein</fullName>
    </submittedName>
</protein>
<feature type="transmembrane region" description="Helical" evidence="1">
    <location>
        <begin position="103"/>
        <end position="131"/>
    </location>
</feature>
<keyword evidence="1" id="KW-0472">Membrane</keyword>
<sequence>MSVVDTLGMVGEILSWIGLGIGLPLWIVALLVRAGDGRWLPVDVVVVPEGDRILARWFAAGETHERPLTAREFHGADRSMEPRTGFVSEKRPSRLRFEARRPVVHECFVIGFTLTIIGVLSLLLSFLPMIVG</sequence>
<reference evidence="2 3" key="1">
    <citation type="submission" date="2022-04" db="EMBL/GenBank/DDBJ databases">
        <title>Leucobacter sp. isolated from rhizosphere of onion.</title>
        <authorList>
            <person name="Won M."/>
            <person name="Lee C.-M."/>
            <person name="Woen H.-Y."/>
            <person name="Kwon S.-W."/>
        </authorList>
    </citation>
    <scope>NUCLEOTIDE SEQUENCE [LARGE SCALE GENOMIC DNA]</scope>
    <source>
        <strain evidence="2 3">H25R-14</strain>
    </source>
</reference>
<organism evidence="2 3">
    <name type="scientific">Leucobacter rhizosphaerae</name>
    <dbReference type="NCBI Taxonomy" id="2932245"/>
    <lineage>
        <taxon>Bacteria</taxon>
        <taxon>Bacillati</taxon>
        <taxon>Actinomycetota</taxon>
        <taxon>Actinomycetes</taxon>
        <taxon>Micrococcales</taxon>
        <taxon>Microbacteriaceae</taxon>
        <taxon>Leucobacter</taxon>
    </lineage>
</organism>
<gene>
    <name evidence="2" type="ORF">MUN76_10555</name>
</gene>
<evidence type="ECO:0000256" key="1">
    <source>
        <dbReference type="SAM" id="Phobius"/>
    </source>
</evidence>
<evidence type="ECO:0000313" key="3">
    <source>
        <dbReference type="Proteomes" id="UP000831775"/>
    </source>
</evidence>
<accession>A0ABY4FT67</accession>
<evidence type="ECO:0000313" key="2">
    <source>
        <dbReference type="EMBL" id="UOQ59493.1"/>
    </source>
</evidence>
<keyword evidence="3" id="KW-1185">Reference proteome</keyword>
<keyword evidence="1" id="KW-0812">Transmembrane</keyword>
<keyword evidence="1" id="KW-1133">Transmembrane helix</keyword>
<dbReference type="EMBL" id="CP095043">
    <property type="protein sequence ID" value="UOQ59493.1"/>
    <property type="molecule type" value="Genomic_DNA"/>
</dbReference>
<name>A0ABY4FT67_9MICO</name>
<proteinExistence type="predicted"/>